<dbReference type="RefSeq" id="WP_163118036.1">
    <property type="nucleotide sequence ID" value="NZ_CP042276.1"/>
</dbReference>
<evidence type="ECO:0000313" key="3">
    <source>
        <dbReference type="Proteomes" id="UP000222296"/>
    </source>
</evidence>
<evidence type="ECO:0000259" key="1">
    <source>
        <dbReference type="Pfam" id="PF04734"/>
    </source>
</evidence>
<keyword evidence="2" id="KW-0614">Plasmid</keyword>
<dbReference type="Proteomes" id="UP000222296">
    <property type="component" value="Plasmid pAt"/>
</dbReference>
<proteinExistence type="predicted"/>
<name>A0AAP9J9N3_AGRTU</name>
<sequence length="445" mass="47464">MRQSDNFPVLREKLSIRTLALALVGGMMSIGLMTSARAAEPSPLNVGAAKIEITPRTLNGLNPMPGEFTGVQDPIYVRALVVRNSDTKIAFLVGDLIEAGDMTPIRRRIETELGIAFNHIMITATHNHSAPRIGKVSPGALAHAGGPESDAYTQFVFDRMIEALKQADEKAQPARVGHGNGSVDVNVNRHLYTADGWTLGSNVDGPSDKTLRVTRFETPDGKPIAVLFNYAVHSTVTIGINEITDDLAGAAARRVETGLGGDTVALFTPGALGDQAPKYFKQPQSGDVEADRSYAYEAMNAQGFVIGSEAVRVAQNIPAMVSHAKISASERVLACPAKAGANVMDSMKQEKVEAVDIRLGLLRIGDIAFAGVNGEVVTTIYERLRNLSPLKDTVLVSIANDRIGYIPSDDMFDAPVFAVNGSPVARGCAEENIVNGIVEMIRSSS</sequence>
<dbReference type="InterPro" id="IPR031329">
    <property type="entry name" value="NEUT/ALK_ceramidase_N"/>
</dbReference>
<dbReference type="AlphaFoldDB" id="A0AAP9J9N3"/>
<accession>A0AAP9J9N3</accession>
<evidence type="ECO:0000313" key="2">
    <source>
        <dbReference type="EMBL" id="QDY97770.2"/>
    </source>
</evidence>
<gene>
    <name evidence="2" type="ORF">CG010_026945</name>
</gene>
<dbReference type="EMBL" id="CP042276">
    <property type="protein sequence ID" value="QDY97770.2"/>
    <property type="molecule type" value="Genomic_DNA"/>
</dbReference>
<protein>
    <recommendedName>
        <fullName evidence="1">Neutral/alkaline non-lysosomal ceramidase N-terminal domain-containing protein</fullName>
    </recommendedName>
</protein>
<geneLocation type="plasmid" evidence="3">
    <name>pat</name>
</geneLocation>
<dbReference type="Pfam" id="PF04734">
    <property type="entry name" value="Ceramidase_alk"/>
    <property type="match status" value="1"/>
</dbReference>
<organism evidence="2 3">
    <name type="scientific">Agrobacterium tumefaciens</name>
    <dbReference type="NCBI Taxonomy" id="358"/>
    <lineage>
        <taxon>Bacteria</taxon>
        <taxon>Pseudomonadati</taxon>
        <taxon>Pseudomonadota</taxon>
        <taxon>Alphaproteobacteria</taxon>
        <taxon>Hyphomicrobiales</taxon>
        <taxon>Rhizobiaceae</taxon>
        <taxon>Rhizobium/Agrobacterium group</taxon>
        <taxon>Agrobacterium</taxon>
        <taxon>Agrobacterium tumefaciens complex</taxon>
    </lineage>
</organism>
<feature type="domain" description="Neutral/alkaline non-lysosomal ceramidase N-terminal" evidence="1">
    <location>
        <begin position="60"/>
        <end position="278"/>
    </location>
</feature>
<reference evidence="2 3" key="1">
    <citation type="journal article" date="2017" name="Genome Announc.">
        <title>Draft Genome Sequence of Agrobacterium tumefaciens Biovar 1 Strain 186, Isolated from Walnut.</title>
        <authorList>
            <person name="Poret-Peterson A.T."/>
            <person name="Bhatnagar S."/>
            <person name="McClean A.E."/>
            <person name="Kluepfel D.A."/>
        </authorList>
    </citation>
    <scope>NUCLEOTIDE SEQUENCE [LARGE SCALE GENOMIC DNA]</scope>
    <source>
        <strain evidence="2 3">186</strain>
    </source>
</reference>